<accession>A0A9X1PHC6</accession>
<evidence type="ECO:0000313" key="1">
    <source>
        <dbReference type="EMBL" id="MCF0061327.1"/>
    </source>
</evidence>
<dbReference type="AlphaFoldDB" id="A0A9X1PHC6"/>
<dbReference type="EMBL" id="JAJTTC010000001">
    <property type="protein sequence ID" value="MCF0061327.1"/>
    <property type="molecule type" value="Genomic_DNA"/>
</dbReference>
<gene>
    <name evidence="1" type="ORF">LXM26_07475</name>
</gene>
<organism evidence="1 2">
    <name type="scientific">Dyadobacter chenwenxiniae</name>
    <dbReference type="NCBI Taxonomy" id="2906456"/>
    <lineage>
        <taxon>Bacteria</taxon>
        <taxon>Pseudomonadati</taxon>
        <taxon>Bacteroidota</taxon>
        <taxon>Cytophagia</taxon>
        <taxon>Cytophagales</taxon>
        <taxon>Spirosomataceae</taxon>
        <taxon>Dyadobacter</taxon>
    </lineage>
</organism>
<sequence length="181" mass="21352">MEVNNLTDKFRMINRADVYSKIGMALISAQRVEFVSGELLKVLENFDGGGYRVTTIEFLEKSAKSQKTFKTLGAIFSLHKLNPKLIIEDELDSYLIKRNILAHEFWRRYLYSLSEQQKKEALDFCDDFGRHSQRVESFFKGLVYFLSLRYVTDRSQLSEEMQTWSVDFKYFTQSLNDKELH</sequence>
<dbReference type="RefSeq" id="WP_234654547.1">
    <property type="nucleotide sequence ID" value="NZ_JAJTTC010000001.1"/>
</dbReference>
<proteinExistence type="predicted"/>
<keyword evidence="2" id="KW-1185">Reference proteome</keyword>
<reference evidence="1" key="1">
    <citation type="submission" date="2021-12" db="EMBL/GenBank/DDBJ databases">
        <title>Novel species in genus Dyadobacter.</title>
        <authorList>
            <person name="Ma C."/>
        </authorList>
    </citation>
    <scope>NUCLEOTIDE SEQUENCE</scope>
    <source>
        <strain evidence="1">LJ419</strain>
    </source>
</reference>
<comment type="caution">
    <text evidence="1">The sequence shown here is derived from an EMBL/GenBank/DDBJ whole genome shotgun (WGS) entry which is preliminary data.</text>
</comment>
<name>A0A9X1PHC6_9BACT</name>
<protein>
    <submittedName>
        <fullName evidence="1">Uncharacterized protein</fullName>
    </submittedName>
</protein>
<evidence type="ECO:0000313" key="2">
    <source>
        <dbReference type="Proteomes" id="UP001139000"/>
    </source>
</evidence>
<dbReference type="Proteomes" id="UP001139000">
    <property type="component" value="Unassembled WGS sequence"/>
</dbReference>